<name>A0A2S9WVU8_9FLAO</name>
<sequence>MKKLIAVLFFSCFFYAGAQSINDYKYVVVDNQYEFQNEANEYRLNELMVFELKKYGFNAYRNSEILPADLNRGLCNSLKLNVYKSGWLSTELYAELVNCGGEVLFTTPSARSNTKDYRKDYFSTVRESFKSFEDLNYQYTGDDQYIAPTRLLTIQEEQQLKKAKEVKSKENKTVDVTAEEKAETTPDNLKEVSSALPEAIKMDYEDVSITGLSIKFDNSKDTFQLFKNGEVVGSGRKSAAGVYLITAESFTGLGFQDGNNFVIEFDQNGTTQRIVLAKI</sequence>
<gene>
    <name evidence="2" type="ORF">BST86_10950</name>
</gene>
<dbReference type="RefSeq" id="WP_105983292.1">
    <property type="nucleotide sequence ID" value="NZ_MQUC01000003.1"/>
</dbReference>
<protein>
    <submittedName>
        <fullName evidence="2">Uncharacterized protein</fullName>
    </submittedName>
</protein>
<proteinExistence type="predicted"/>
<accession>A0A2S9WVU8</accession>
<keyword evidence="3" id="KW-1185">Reference proteome</keyword>
<organism evidence="2 3">
    <name type="scientific">Nonlabens agnitus</name>
    <dbReference type="NCBI Taxonomy" id="870484"/>
    <lineage>
        <taxon>Bacteria</taxon>
        <taxon>Pseudomonadati</taxon>
        <taxon>Bacteroidota</taxon>
        <taxon>Flavobacteriia</taxon>
        <taxon>Flavobacteriales</taxon>
        <taxon>Flavobacteriaceae</taxon>
        <taxon>Nonlabens</taxon>
    </lineage>
</organism>
<comment type="caution">
    <text evidence="2">The sequence shown here is derived from an EMBL/GenBank/DDBJ whole genome shotgun (WGS) entry which is preliminary data.</text>
</comment>
<evidence type="ECO:0000313" key="3">
    <source>
        <dbReference type="Proteomes" id="UP000239532"/>
    </source>
</evidence>
<evidence type="ECO:0000256" key="1">
    <source>
        <dbReference type="SAM" id="SignalP"/>
    </source>
</evidence>
<evidence type="ECO:0000313" key="2">
    <source>
        <dbReference type="EMBL" id="PRP67571.1"/>
    </source>
</evidence>
<dbReference type="OrthoDB" id="1274006at2"/>
<dbReference type="Proteomes" id="UP000239532">
    <property type="component" value="Unassembled WGS sequence"/>
</dbReference>
<dbReference type="AlphaFoldDB" id="A0A2S9WVU8"/>
<feature type="signal peptide" evidence="1">
    <location>
        <begin position="1"/>
        <end position="18"/>
    </location>
</feature>
<feature type="chain" id="PRO_5015622321" evidence="1">
    <location>
        <begin position="19"/>
        <end position="279"/>
    </location>
</feature>
<reference evidence="2 3" key="1">
    <citation type="submission" date="2016-11" db="EMBL/GenBank/DDBJ databases">
        <title>Trade-off between light-utilization and light-protection in marine flavobacteria.</title>
        <authorList>
            <person name="Kumagai Y."/>
        </authorList>
    </citation>
    <scope>NUCLEOTIDE SEQUENCE [LARGE SCALE GENOMIC DNA]</scope>
    <source>
        <strain evidence="2 3">JCM 17109</strain>
    </source>
</reference>
<dbReference type="EMBL" id="MQUC01000003">
    <property type="protein sequence ID" value="PRP67571.1"/>
    <property type="molecule type" value="Genomic_DNA"/>
</dbReference>
<keyword evidence="1" id="KW-0732">Signal</keyword>